<evidence type="ECO:0000313" key="2">
    <source>
        <dbReference type="Proteomes" id="UP000580250"/>
    </source>
</evidence>
<name>A0A6V7VG47_MELEN</name>
<reference evidence="1 2" key="1">
    <citation type="submission" date="2020-08" db="EMBL/GenBank/DDBJ databases">
        <authorList>
            <person name="Koutsovoulos G."/>
            <person name="Danchin GJ E."/>
        </authorList>
    </citation>
    <scope>NUCLEOTIDE SEQUENCE [LARGE SCALE GENOMIC DNA]</scope>
</reference>
<organism evidence="1 2">
    <name type="scientific">Meloidogyne enterolobii</name>
    <name type="common">Root-knot nematode worm</name>
    <name type="synonym">Meloidogyne mayaguensis</name>
    <dbReference type="NCBI Taxonomy" id="390850"/>
    <lineage>
        <taxon>Eukaryota</taxon>
        <taxon>Metazoa</taxon>
        <taxon>Ecdysozoa</taxon>
        <taxon>Nematoda</taxon>
        <taxon>Chromadorea</taxon>
        <taxon>Rhabditida</taxon>
        <taxon>Tylenchina</taxon>
        <taxon>Tylenchomorpha</taxon>
        <taxon>Tylenchoidea</taxon>
        <taxon>Meloidogynidae</taxon>
        <taxon>Meloidogyninae</taxon>
        <taxon>Meloidogyne</taxon>
    </lineage>
</organism>
<comment type="caution">
    <text evidence="1">The sequence shown here is derived from an EMBL/GenBank/DDBJ whole genome shotgun (WGS) entry which is preliminary data.</text>
</comment>
<dbReference type="EMBL" id="CAJEWN010000224">
    <property type="protein sequence ID" value="CAD2173833.1"/>
    <property type="molecule type" value="Genomic_DNA"/>
</dbReference>
<dbReference type="Proteomes" id="UP000580250">
    <property type="component" value="Unassembled WGS sequence"/>
</dbReference>
<dbReference type="AlphaFoldDB" id="A0A6V7VG47"/>
<gene>
    <name evidence="1" type="ORF">MENT_LOCUS25464</name>
</gene>
<evidence type="ECO:0000313" key="1">
    <source>
        <dbReference type="EMBL" id="CAD2173833.1"/>
    </source>
</evidence>
<protein>
    <submittedName>
        <fullName evidence="1">Uncharacterized protein</fullName>
    </submittedName>
</protein>
<accession>A0A6V7VG47</accession>
<proteinExistence type="predicted"/>
<sequence length="110" mass="12844">MPRLTTYENEISLFVLPQHDPMLSFHHSLSILMGSPTIQCKYVGTYLERFDGAGLSLNDLLQLFWNQWDFPQDLECCLCFIEKDGKFLRVNGNLKIKTNDKYIFFMSQAI</sequence>